<feature type="region of interest" description="Disordered" evidence="1">
    <location>
        <begin position="1"/>
        <end position="55"/>
    </location>
</feature>
<proteinExistence type="predicted"/>
<dbReference type="Proteomes" id="UP000027222">
    <property type="component" value="Unassembled WGS sequence"/>
</dbReference>
<feature type="non-terminal residue" evidence="2">
    <location>
        <position position="264"/>
    </location>
</feature>
<evidence type="ECO:0000256" key="1">
    <source>
        <dbReference type="SAM" id="MobiDB-lite"/>
    </source>
</evidence>
<dbReference type="EMBL" id="KL142378">
    <property type="protein sequence ID" value="KDR76642.1"/>
    <property type="molecule type" value="Genomic_DNA"/>
</dbReference>
<name>A0A067T2T0_GALM3</name>
<evidence type="ECO:0000313" key="3">
    <source>
        <dbReference type="Proteomes" id="UP000027222"/>
    </source>
</evidence>
<dbReference type="HOGENOM" id="CLU_1055794_0_0_1"/>
<reference evidence="3" key="1">
    <citation type="journal article" date="2014" name="Proc. Natl. Acad. Sci. U.S.A.">
        <title>Extensive sampling of basidiomycete genomes demonstrates inadequacy of the white-rot/brown-rot paradigm for wood decay fungi.</title>
        <authorList>
            <person name="Riley R."/>
            <person name="Salamov A.A."/>
            <person name="Brown D.W."/>
            <person name="Nagy L.G."/>
            <person name="Floudas D."/>
            <person name="Held B.W."/>
            <person name="Levasseur A."/>
            <person name="Lombard V."/>
            <person name="Morin E."/>
            <person name="Otillar R."/>
            <person name="Lindquist E.A."/>
            <person name="Sun H."/>
            <person name="LaButti K.M."/>
            <person name="Schmutz J."/>
            <person name="Jabbour D."/>
            <person name="Luo H."/>
            <person name="Baker S.E."/>
            <person name="Pisabarro A.G."/>
            <person name="Walton J.D."/>
            <person name="Blanchette R.A."/>
            <person name="Henrissat B."/>
            <person name="Martin F."/>
            <person name="Cullen D."/>
            <person name="Hibbett D.S."/>
            <person name="Grigoriev I.V."/>
        </authorList>
    </citation>
    <scope>NUCLEOTIDE SEQUENCE [LARGE SCALE GENOMIC DNA]</scope>
    <source>
        <strain evidence="3">CBS 339.88</strain>
    </source>
</reference>
<dbReference type="AlphaFoldDB" id="A0A067T2T0"/>
<gene>
    <name evidence="2" type="ORF">GALMADRAFT_247043</name>
</gene>
<feature type="compositionally biased region" description="Basic and acidic residues" evidence="1">
    <location>
        <begin position="255"/>
        <end position="264"/>
    </location>
</feature>
<feature type="compositionally biased region" description="Acidic residues" evidence="1">
    <location>
        <begin position="1"/>
        <end position="30"/>
    </location>
</feature>
<evidence type="ECO:0000313" key="2">
    <source>
        <dbReference type="EMBL" id="KDR76642.1"/>
    </source>
</evidence>
<feature type="region of interest" description="Disordered" evidence="1">
    <location>
        <begin position="219"/>
        <end position="264"/>
    </location>
</feature>
<organism evidence="2 3">
    <name type="scientific">Galerina marginata (strain CBS 339.88)</name>
    <dbReference type="NCBI Taxonomy" id="685588"/>
    <lineage>
        <taxon>Eukaryota</taxon>
        <taxon>Fungi</taxon>
        <taxon>Dikarya</taxon>
        <taxon>Basidiomycota</taxon>
        <taxon>Agaricomycotina</taxon>
        <taxon>Agaricomycetes</taxon>
        <taxon>Agaricomycetidae</taxon>
        <taxon>Agaricales</taxon>
        <taxon>Agaricineae</taxon>
        <taxon>Strophariaceae</taxon>
        <taxon>Galerina</taxon>
    </lineage>
</organism>
<accession>A0A067T2T0</accession>
<sequence length="264" mass="29191">MSGVDESSDEESGSESEEESDDGSIDEEGESMPRLMDPSDSEDSKDDRKPTSHFIPGYDAYATTFDSAAPDTILSDSGAPRPYFRLHSLPITFDELVEIEFQAAGRIFRRLGPDRQELSEAPQSANRLDRIEHEPGKANAEVEGHTLGLSDRQTRQIAPQVAREVEIGSGTDARMYSALYGYPIVDEPWADCTTSVAEPLEAYPDWRGVQKWARNVWEDESGEDLREERGSICGGEGKGTNVDEGFGGDYTDWPGRTKIERSAD</sequence>
<protein>
    <submittedName>
        <fullName evidence="2">Uncharacterized protein</fullName>
    </submittedName>
</protein>
<keyword evidence="3" id="KW-1185">Reference proteome</keyword>